<sequence length="38" mass="4373">MMKPHKTFILCGRGPWIGMTRIPIKSHFGSSKLKMENN</sequence>
<name>A0A0K2VF64_LEPSM</name>
<protein>
    <submittedName>
        <fullName evidence="1">Uncharacterized protein</fullName>
    </submittedName>
</protein>
<reference evidence="1" key="1">
    <citation type="submission" date="2014-05" db="EMBL/GenBank/DDBJ databases">
        <authorList>
            <person name="Chronopoulou M."/>
        </authorList>
    </citation>
    <scope>NUCLEOTIDE SEQUENCE</scope>
    <source>
        <tissue evidence="1">Whole organism</tissue>
    </source>
</reference>
<organism evidence="1">
    <name type="scientific">Lepeophtheirus salmonis</name>
    <name type="common">Salmon louse</name>
    <name type="synonym">Caligus salmonis</name>
    <dbReference type="NCBI Taxonomy" id="72036"/>
    <lineage>
        <taxon>Eukaryota</taxon>
        <taxon>Metazoa</taxon>
        <taxon>Ecdysozoa</taxon>
        <taxon>Arthropoda</taxon>
        <taxon>Crustacea</taxon>
        <taxon>Multicrustacea</taxon>
        <taxon>Hexanauplia</taxon>
        <taxon>Copepoda</taxon>
        <taxon>Siphonostomatoida</taxon>
        <taxon>Caligidae</taxon>
        <taxon>Lepeophtheirus</taxon>
    </lineage>
</organism>
<dbReference type="AlphaFoldDB" id="A0A0K2VF64"/>
<dbReference type="EMBL" id="HACA01031180">
    <property type="protein sequence ID" value="CDW48541.1"/>
    <property type="molecule type" value="Transcribed_RNA"/>
</dbReference>
<proteinExistence type="predicted"/>
<evidence type="ECO:0000313" key="1">
    <source>
        <dbReference type="EMBL" id="CDW48541.1"/>
    </source>
</evidence>
<accession>A0A0K2VF64</accession>